<dbReference type="GO" id="GO:0070005">
    <property type="term" value="F:cysteine-type aminopeptidase activity"/>
    <property type="evidence" value="ECO:0007669"/>
    <property type="project" value="InterPro"/>
</dbReference>
<dbReference type="Pfam" id="PF03051">
    <property type="entry name" value="Peptidase_C1_2"/>
    <property type="match status" value="1"/>
</dbReference>
<keyword evidence="1" id="KW-0378">Hydrolase</keyword>
<protein>
    <submittedName>
        <fullName evidence="1">Bleomycin hydrolase</fullName>
    </submittedName>
</protein>
<comment type="caution">
    <text evidence="1">The sequence shown here is derived from an EMBL/GenBank/DDBJ whole genome shotgun (WGS) entry which is preliminary data.</text>
</comment>
<accession>A0A318HUW3</accession>
<dbReference type="GO" id="GO:0006508">
    <property type="term" value="P:proteolysis"/>
    <property type="evidence" value="ECO:0007669"/>
    <property type="project" value="InterPro"/>
</dbReference>
<dbReference type="STRING" id="1122991.GCA_000613445_00570"/>
<reference evidence="1 2" key="1">
    <citation type="submission" date="2018-05" db="EMBL/GenBank/DDBJ databases">
        <title>Genomic Encyclopedia of Type Strains, Phase I: the one thousand microbial genomes (KMG-I) project.</title>
        <authorList>
            <person name="Kyrpides N."/>
        </authorList>
    </citation>
    <scope>NUCLEOTIDE SEQUENCE [LARGE SCALE GENOMIC DNA]</scope>
    <source>
        <strain evidence="1 2">DSM 15611</strain>
    </source>
</reference>
<organism evidence="1 2">
    <name type="scientific">Hoylesella shahii DSM 15611 = JCM 12083</name>
    <dbReference type="NCBI Taxonomy" id="1122991"/>
    <lineage>
        <taxon>Bacteria</taxon>
        <taxon>Pseudomonadati</taxon>
        <taxon>Bacteroidota</taxon>
        <taxon>Bacteroidia</taxon>
        <taxon>Bacteroidales</taxon>
        <taxon>Prevotellaceae</taxon>
        <taxon>Hoylesella</taxon>
    </lineage>
</organism>
<dbReference type="SUPFAM" id="SSF54001">
    <property type="entry name" value="Cysteine proteinases"/>
    <property type="match status" value="1"/>
</dbReference>
<dbReference type="InterPro" id="IPR038765">
    <property type="entry name" value="Papain-like_cys_pep_sf"/>
</dbReference>
<sequence>MVSLPPMNRIIITLVALALLSACTTKDERRASVKRPIIDLKLKTTPVKDQGRSSLCWVFGMLATIETEHLMQGDSVNLSVAYVARMALRQRMQDAYLSRGTRPQHLRGMASNALALIAQHGLLAYDTYHVENNSIFASLVNKTYNLCRVTMAHREGLARLHERFNDLMDNAIGSLPKTQYLYGAGYTFGEFGRSVCRKDEYVALTSFTHHPFNSAFVLEVNDNVNRDYFYNLPIDTLVAITERSLKAGHPVCWEGDTSEEGFDFVEGYARLPLHSTAPTQEMRQMAFETLRTTDDHCMAIVGLAHDSQGKRYFIMKNSWGTDNAFKGFMFMSIDYFKLKTIALWAQQDCV</sequence>
<evidence type="ECO:0000313" key="1">
    <source>
        <dbReference type="EMBL" id="PXX18955.1"/>
    </source>
</evidence>
<dbReference type="Proteomes" id="UP000248314">
    <property type="component" value="Unassembled WGS sequence"/>
</dbReference>
<dbReference type="AlphaFoldDB" id="A0A318HUW3"/>
<keyword evidence="2" id="KW-1185">Reference proteome</keyword>
<dbReference type="Gene3D" id="3.90.70.10">
    <property type="entry name" value="Cysteine proteinases"/>
    <property type="match status" value="1"/>
</dbReference>
<name>A0A318HUW3_9BACT</name>
<evidence type="ECO:0000313" key="2">
    <source>
        <dbReference type="Proteomes" id="UP000248314"/>
    </source>
</evidence>
<dbReference type="InterPro" id="IPR004134">
    <property type="entry name" value="Peptidase_C1B"/>
</dbReference>
<proteinExistence type="predicted"/>
<gene>
    <name evidence="1" type="ORF">EJ73_02524</name>
</gene>
<dbReference type="EMBL" id="QJJX01000044">
    <property type="protein sequence ID" value="PXX18955.1"/>
    <property type="molecule type" value="Genomic_DNA"/>
</dbReference>